<keyword evidence="4 6" id="KW-1133">Transmembrane helix</keyword>
<dbReference type="PANTHER" id="PTHR32322:SF2">
    <property type="entry name" value="EAMA DOMAIN-CONTAINING PROTEIN"/>
    <property type="match status" value="1"/>
</dbReference>
<evidence type="ECO:0000313" key="9">
    <source>
        <dbReference type="Proteomes" id="UP001241472"/>
    </source>
</evidence>
<feature type="transmembrane region" description="Helical" evidence="6">
    <location>
        <begin position="94"/>
        <end position="115"/>
    </location>
</feature>
<evidence type="ECO:0000256" key="6">
    <source>
        <dbReference type="SAM" id="Phobius"/>
    </source>
</evidence>
<evidence type="ECO:0000256" key="4">
    <source>
        <dbReference type="ARBA" id="ARBA00022989"/>
    </source>
</evidence>
<feature type="transmembrane region" description="Helical" evidence="6">
    <location>
        <begin position="39"/>
        <end position="59"/>
    </location>
</feature>
<keyword evidence="3 6" id="KW-0812">Transmembrane</keyword>
<comment type="subcellular location">
    <subcellularLocation>
        <location evidence="1">Membrane</location>
        <topology evidence="1">Multi-pass membrane protein</topology>
    </subcellularLocation>
</comment>
<evidence type="ECO:0000313" key="8">
    <source>
        <dbReference type="EMBL" id="MDP9838350.1"/>
    </source>
</evidence>
<dbReference type="InterPro" id="IPR037185">
    <property type="entry name" value="EmrE-like"/>
</dbReference>
<dbReference type="InterPro" id="IPR050638">
    <property type="entry name" value="AA-Vitamin_Transporters"/>
</dbReference>
<dbReference type="EMBL" id="JAUSRF010000009">
    <property type="protein sequence ID" value="MDP9838350.1"/>
    <property type="molecule type" value="Genomic_DNA"/>
</dbReference>
<organism evidence="8 9">
    <name type="scientific">Neorhizobium huautlense</name>
    <dbReference type="NCBI Taxonomy" id="67774"/>
    <lineage>
        <taxon>Bacteria</taxon>
        <taxon>Pseudomonadati</taxon>
        <taxon>Pseudomonadota</taxon>
        <taxon>Alphaproteobacteria</taxon>
        <taxon>Hyphomicrobiales</taxon>
        <taxon>Rhizobiaceae</taxon>
        <taxon>Rhizobium/Agrobacterium group</taxon>
        <taxon>Neorhizobium</taxon>
    </lineage>
</organism>
<dbReference type="SUPFAM" id="SSF103481">
    <property type="entry name" value="Multidrug resistance efflux transporter EmrE"/>
    <property type="match status" value="2"/>
</dbReference>
<dbReference type="InterPro" id="IPR000620">
    <property type="entry name" value="EamA_dom"/>
</dbReference>
<evidence type="ECO:0000256" key="3">
    <source>
        <dbReference type="ARBA" id="ARBA00022692"/>
    </source>
</evidence>
<dbReference type="RefSeq" id="WP_306836147.1">
    <property type="nucleotide sequence ID" value="NZ_JAUSRF010000009.1"/>
</dbReference>
<feature type="transmembrane region" description="Helical" evidence="6">
    <location>
        <begin position="127"/>
        <end position="148"/>
    </location>
</feature>
<accession>A0ABT9PV49</accession>
<feature type="domain" description="EamA" evidence="7">
    <location>
        <begin position="10"/>
        <end position="142"/>
    </location>
</feature>
<comment type="similarity">
    <text evidence="2">Belongs to the EamA transporter family.</text>
</comment>
<dbReference type="PANTHER" id="PTHR32322">
    <property type="entry name" value="INNER MEMBRANE TRANSPORTER"/>
    <property type="match status" value="1"/>
</dbReference>
<keyword evidence="5 6" id="KW-0472">Membrane</keyword>
<evidence type="ECO:0000256" key="5">
    <source>
        <dbReference type="ARBA" id="ARBA00023136"/>
    </source>
</evidence>
<protein>
    <submittedName>
        <fullName evidence="8">DME family drug/metabolite transporter</fullName>
    </submittedName>
</protein>
<proteinExistence type="inferred from homology"/>
<feature type="transmembrane region" description="Helical" evidence="6">
    <location>
        <begin position="192"/>
        <end position="211"/>
    </location>
</feature>
<feature type="transmembrane region" description="Helical" evidence="6">
    <location>
        <begin position="71"/>
        <end position="88"/>
    </location>
</feature>
<dbReference type="Pfam" id="PF00892">
    <property type="entry name" value="EamA"/>
    <property type="match status" value="2"/>
</dbReference>
<feature type="domain" description="EamA" evidence="7">
    <location>
        <begin position="161"/>
        <end position="295"/>
    </location>
</feature>
<gene>
    <name evidence="8" type="ORF">J2T09_003117</name>
</gene>
<feature type="transmembrane region" description="Helical" evidence="6">
    <location>
        <begin position="160"/>
        <end position="180"/>
    </location>
</feature>
<dbReference type="Gene3D" id="1.10.3730.20">
    <property type="match status" value="1"/>
</dbReference>
<sequence length="315" mass="32148">MTSATNEFRIGVAGVLFASLVWGTTGTAAAFAPEVSAAAIGAAAMGIGGLLQAAIALRSIGRAAVELRRHWLLLVIGGVAVAIYPLAFYGSMRLAGVTIGTVVTIGSAPLLSALIEKVFDGAQLSKRWLAGALIGLVGMVLLCVAEGSHAETVVTGNATILGIALGLLGGLTYALYSFTARGLMLRGIRSRAAMGATFGVGGLLLMPVLFMTGGPFLASWNNAAVGLYMATVPMFLGYIAFGMGLARIPASMATTITLLEPVVAAMLAVIILGERLPALGWLGVVLIIFCLVVITAPVKFRASQKPVATGVTDSV</sequence>
<comment type="caution">
    <text evidence="8">The sequence shown here is derived from an EMBL/GenBank/DDBJ whole genome shotgun (WGS) entry which is preliminary data.</text>
</comment>
<name>A0ABT9PV49_9HYPH</name>
<reference evidence="8 9" key="1">
    <citation type="submission" date="2023-07" db="EMBL/GenBank/DDBJ databases">
        <title>Sorghum-associated microbial communities from plants grown in Nebraska, USA.</title>
        <authorList>
            <person name="Schachtman D."/>
        </authorList>
    </citation>
    <scope>NUCLEOTIDE SEQUENCE [LARGE SCALE GENOMIC DNA]</scope>
    <source>
        <strain evidence="8 9">DS1307</strain>
    </source>
</reference>
<feature type="transmembrane region" description="Helical" evidence="6">
    <location>
        <begin position="223"/>
        <end position="241"/>
    </location>
</feature>
<feature type="transmembrane region" description="Helical" evidence="6">
    <location>
        <begin position="253"/>
        <end position="272"/>
    </location>
</feature>
<evidence type="ECO:0000256" key="2">
    <source>
        <dbReference type="ARBA" id="ARBA00007362"/>
    </source>
</evidence>
<feature type="transmembrane region" description="Helical" evidence="6">
    <location>
        <begin position="278"/>
        <end position="298"/>
    </location>
</feature>
<evidence type="ECO:0000259" key="7">
    <source>
        <dbReference type="Pfam" id="PF00892"/>
    </source>
</evidence>
<evidence type="ECO:0000256" key="1">
    <source>
        <dbReference type="ARBA" id="ARBA00004141"/>
    </source>
</evidence>
<keyword evidence="9" id="KW-1185">Reference proteome</keyword>
<dbReference type="Proteomes" id="UP001241472">
    <property type="component" value="Unassembled WGS sequence"/>
</dbReference>